<dbReference type="SMART" id="SM01043">
    <property type="entry name" value="BTAD"/>
    <property type="match status" value="1"/>
</dbReference>
<comment type="similarity">
    <text evidence="1">Belongs to the AfsR/DnrI/RedD regulatory family.</text>
</comment>
<dbReference type="Gene3D" id="3.40.50.300">
    <property type="entry name" value="P-loop containing nucleotide triphosphate hydrolases"/>
    <property type="match status" value="1"/>
</dbReference>
<evidence type="ECO:0000256" key="2">
    <source>
        <dbReference type="ARBA" id="ARBA00023125"/>
    </source>
</evidence>
<dbReference type="GO" id="GO:0003677">
    <property type="term" value="F:DNA binding"/>
    <property type="evidence" value="ECO:0007669"/>
    <property type="project" value="UniProtKB-KW"/>
</dbReference>
<dbReference type="SUPFAM" id="SSF48452">
    <property type="entry name" value="TPR-like"/>
    <property type="match status" value="2"/>
</dbReference>
<dbReference type="RefSeq" id="WP_184962414.1">
    <property type="nucleotide sequence ID" value="NZ_JACHIN010000004.1"/>
</dbReference>
<proteinExistence type="inferred from homology"/>
<dbReference type="InterPro" id="IPR016032">
    <property type="entry name" value="Sig_transdc_resp-reg_C-effctor"/>
</dbReference>
<dbReference type="GO" id="GO:0000160">
    <property type="term" value="P:phosphorelay signal transduction system"/>
    <property type="evidence" value="ECO:0007669"/>
    <property type="project" value="InterPro"/>
</dbReference>
<dbReference type="SMART" id="SM00862">
    <property type="entry name" value="Trans_reg_C"/>
    <property type="match status" value="1"/>
</dbReference>
<evidence type="ECO:0000259" key="4">
    <source>
        <dbReference type="SMART" id="SM01043"/>
    </source>
</evidence>
<dbReference type="Gene3D" id="1.25.40.10">
    <property type="entry name" value="Tetratricopeptide repeat domain"/>
    <property type="match status" value="2"/>
</dbReference>
<dbReference type="InterPro" id="IPR005158">
    <property type="entry name" value="BTAD"/>
</dbReference>
<name>A0A7W8EEU5_9ACTN</name>
<evidence type="ECO:0000313" key="5">
    <source>
        <dbReference type="EMBL" id="MBB5078040.1"/>
    </source>
</evidence>
<keyword evidence="2 5" id="KW-0238">DNA-binding</keyword>
<dbReference type="SUPFAM" id="SSF52540">
    <property type="entry name" value="P-loop containing nucleoside triphosphate hydrolases"/>
    <property type="match status" value="1"/>
</dbReference>
<keyword evidence="6" id="KW-1185">Reference proteome</keyword>
<dbReference type="Proteomes" id="UP000568380">
    <property type="component" value="Unassembled WGS sequence"/>
</dbReference>
<dbReference type="InterPro" id="IPR027417">
    <property type="entry name" value="P-loop_NTPase"/>
</dbReference>
<dbReference type="InterPro" id="IPR058852">
    <property type="entry name" value="HTH_77"/>
</dbReference>
<accession>A0A7W8EEU5</accession>
<dbReference type="Gene3D" id="1.10.10.10">
    <property type="entry name" value="Winged helix-like DNA-binding domain superfamily/Winged helix DNA-binding domain"/>
    <property type="match status" value="1"/>
</dbReference>
<comment type="caution">
    <text evidence="5">The sequence shown here is derived from an EMBL/GenBank/DDBJ whole genome shotgun (WGS) entry which is preliminary data.</text>
</comment>
<dbReference type="PANTHER" id="PTHR47691">
    <property type="entry name" value="REGULATOR-RELATED"/>
    <property type="match status" value="1"/>
</dbReference>
<gene>
    <name evidence="5" type="ORF">HNR40_003515</name>
</gene>
<dbReference type="GO" id="GO:0006355">
    <property type="term" value="P:regulation of DNA-templated transcription"/>
    <property type="evidence" value="ECO:0007669"/>
    <property type="project" value="InterPro"/>
</dbReference>
<feature type="domain" description="Bacterial transcriptional activator" evidence="4">
    <location>
        <begin position="85"/>
        <end position="225"/>
    </location>
</feature>
<dbReference type="Pfam" id="PF03704">
    <property type="entry name" value="BTAD"/>
    <property type="match status" value="1"/>
</dbReference>
<dbReference type="EMBL" id="JACHIN010000004">
    <property type="protein sequence ID" value="MBB5078040.1"/>
    <property type="molecule type" value="Genomic_DNA"/>
</dbReference>
<dbReference type="AlphaFoldDB" id="A0A7W8EEU5"/>
<protein>
    <submittedName>
        <fullName evidence="5">Putative ATPase/DNA-binding SARP family transcriptional activator</fullName>
    </submittedName>
</protein>
<evidence type="ECO:0000313" key="6">
    <source>
        <dbReference type="Proteomes" id="UP000568380"/>
    </source>
</evidence>
<dbReference type="CDD" id="cd15831">
    <property type="entry name" value="BTAD"/>
    <property type="match status" value="1"/>
</dbReference>
<dbReference type="InterPro" id="IPR036388">
    <property type="entry name" value="WH-like_DNA-bd_sf"/>
</dbReference>
<dbReference type="PRINTS" id="PR00364">
    <property type="entry name" value="DISEASERSIST"/>
</dbReference>
<dbReference type="Pfam" id="PF25872">
    <property type="entry name" value="HTH_77"/>
    <property type="match status" value="1"/>
</dbReference>
<sequence>MRYRILGPTEVAGEQVNGDGLRALLAALLLEPGRPVSAERLREVVYGGDGAAPNALQSQISRLRKFVPVERVGPGYRVSVDPDDVDVHRFARLATEGRRAGRTPEAVRLLGEALALWRGEALAGLPGLDGHRERLAGLRAEALENRIEAELALKAEPARLVGELRGLVAAGPLRERPRELLIRTLAATGRQVEALECYEDYRRQLAEELGTSPSPELRALHVSVLRGEHAQRPLMAMPGPRRQVSSFVGRERELADLRVLLREHRLVTLVGPGGSGKTRLAAEAVSGPLGERVCFVELAPAAGVRQAVLGALGGAFTPGGDPVAILAGESLLLVLDNCEHLIDEAAALADRVLAGAPGVRVLATSREPLGLDGEVSLPLRPLALPAEGAALAEALDSPAVSLLMDRARAADPHFAATGAVVRICRALDGLPLAIELAAARLRALSADDLAERLEERLGGRLDLLGSGLRGGQARHRTLRAVVAWSWELLSADEQRLAARLSAFPSGATLKAAEDVCGATPGLLAALVDKSLVQPDHGRYRMLETVRAYCAEHLEADEAHVISEAHAEYFADMAVRTEPYLRNHRQAGTMAELAAEHDNLHAALRWAIAAGRPATALRITAGLWLYWWQRGLGQEASRLTAAALALPGAEECGAHYVMSVLQVASESGPRARIRPLLERAERLAEQLGPVPEYPLIQMVRPYLAVAENDYGAIVPSLLTAATSSQPWSRGFAHLVLAQVRLGGGNQVNQATEHLSSALTAFRLAGDGWGAAQVLLQMAEIAGWRGEHARELALTEEAMALTSVFGAAEDTVFVLAQRGAVKARAGDLDGAKADLERAVVLARSRKGPEAMAAATYVQAEVARLEGDGGRAAELYRGALAGCGQTLWVGEEELRARVLIGLGQVTGDEGLFREAFDILLRTLDVPAAAGAVEGMAALALAAGAGERAATLLGAAGTLRGLPGTDAAGVEAETRRVLGDAAFRRAHRRGAGMDREEIVVLMSAPRAGAVSPAAHR</sequence>
<reference evidence="5 6" key="1">
    <citation type="submission" date="2020-08" db="EMBL/GenBank/DDBJ databases">
        <title>Genomic Encyclopedia of Type Strains, Phase IV (KMG-IV): sequencing the most valuable type-strain genomes for metagenomic binning, comparative biology and taxonomic classification.</title>
        <authorList>
            <person name="Goeker M."/>
        </authorList>
    </citation>
    <scope>NUCLEOTIDE SEQUENCE [LARGE SCALE GENOMIC DNA]</scope>
    <source>
        <strain evidence="5 6">DSM 45385</strain>
    </source>
</reference>
<evidence type="ECO:0000256" key="1">
    <source>
        <dbReference type="ARBA" id="ARBA00005820"/>
    </source>
</evidence>
<feature type="domain" description="OmpR/PhoB-type" evidence="3">
    <location>
        <begin position="13"/>
        <end position="78"/>
    </location>
</feature>
<dbReference type="InterPro" id="IPR011990">
    <property type="entry name" value="TPR-like_helical_dom_sf"/>
</dbReference>
<dbReference type="SUPFAM" id="SSF46894">
    <property type="entry name" value="C-terminal effector domain of the bipartite response regulators"/>
    <property type="match status" value="1"/>
</dbReference>
<evidence type="ECO:0000259" key="3">
    <source>
        <dbReference type="SMART" id="SM00862"/>
    </source>
</evidence>
<dbReference type="InterPro" id="IPR001867">
    <property type="entry name" value="OmpR/PhoB-type_DNA-bd"/>
</dbReference>
<organism evidence="5 6">
    <name type="scientific">Nonomuraea endophytica</name>
    <dbReference type="NCBI Taxonomy" id="714136"/>
    <lineage>
        <taxon>Bacteria</taxon>
        <taxon>Bacillati</taxon>
        <taxon>Actinomycetota</taxon>
        <taxon>Actinomycetes</taxon>
        <taxon>Streptosporangiales</taxon>
        <taxon>Streptosporangiaceae</taxon>
        <taxon>Nonomuraea</taxon>
    </lineage>
</organism>
<dbReference type="PANTHER" id="PTHR47691:SF3">
    <property type="entry name" value="HTH-TYPE TRANSCRIPTIONAL REGULATOR RV0890C-RELATED"/>
    <property type="match status" value="1"/>
</dbReference>